<evidence type="ECO:0000256" key="1">
    <source>
        <dbReference type="SAM" id="MobiDB-lite"/>
    </source>
</evidence>
<protein>
    <submittedName>
        <fullName evidence="2">Uncharacterized protein</fullName>
    </submittedName>
</protein>
<proteinExistence type="predicted"/>
<evidence type="ECO:0000313" key="2">
    <source>
        <dbReference type="EMBL" id="RRT74867.1"/>
    </source>
</evidence>
<evidence type="ECO:0000313" key="3">
    <source>
        <dbReference type="Proteomes" id="UP000287651"/>
    </source>
</evidence>
<gene>
    <name evidence="2" type="ORF">B296_00000957</name>
</gene>
<comment type="caution">
    <text evidence="2">The sequence shown here is derived from an EMBL/GenBank/DDBJ whole genome shotgun (WGS) entry which is preliminary data.</text>
</comment>
<feature type="region of interest" description="Disordered" evidence="1">
    <location>
        <begin position="66"/>
        <end position="108"/>
    </location>
</feature>
<dbReference type="AlphaFoldDB" id="A0A427AF43"/>
<dbReference type="EMBL" id="AMZH03002646">
    <property type="protein sequence ID" value="RRT74867.1"/>
    <property type="molecule type" value="Genomic_DNA"/>
</dbReference>
<feature type="region of interest" description="Disordered" evidence="1">
    <location>
        <begin position="190"/>
        <end position="211"/>
    </location>
</feature>
<dbReference type="Proteomes" id="UP000287651">
    <property type="component" value="Unassembled WGS sequence"/>
</dbReference>
<sequence length="371" mass="41140">MSTHVGRSTPVQDIRFDYLKRRKVYGSIALKQLKAYDSIARSDRRPMRALSWVVEFVSSLISRVNGNRTNRTRSPQPTTICDRPPDELARESRTADAPTAPPATPAEYSHARLRSINRMTKLPFSSVSLTKRTNPFSLYSYHPRCCFGWEAAKQRPCHRGRRSRCIPPVLVVDADAPAAPPPTTCKEIRTKEENNRSAGQPRHRLAGQSTVGVSSHRLRVIGGGWFSPYHSLVTAGPTSAGQVNARGARDSLARSLTKKTGEPPPVGRSVDAVGAILRQGRSGSRKVGRCQLAAFLVGRGDTDRSWPDHRRPDRSAQGRRWQTCLCSQSQSCEQESRFNFIRLPPLSLLADLCSFHVHIASDGLCNINHTS</sequence>
<reference evidence="2 3" key="1">
    <citation type="journal article" date="2014" name="Agronomy (Basel)">
        <title>A Draft Genome Sequence for Ensete ventricosum, the Drought-Tolerant Tree Against Hunger.</title>
        <authorList>
            <person name="Harrison J."/>
            <person name="Moore K.A."/>
            <person name="Paszkiewicz K."/>
            <person name="Jones T."/>
            <person name="Grant M."/>
            <person name="Ambacheew D."/>
            <person name="Muzemil S."/>
            <person name="Studholme D.J."/>
        </authorList>
    </citation>
    <scope>NUCLEOTIDE SEQUENCE [LARGE SCALE GENOMIC DNA]</scope>
</reference>
<accession>A0A427AF43</accession>
<name>A0A427AF43_ENSVE</name>
<feature type="compositionally biased region" description="Polar residues" evidence="1">
    <location>
        <begin position="66"/>
        <end position="79"/>
    </location>
</feature>
<organism evidence="2 3">
    <name type="scientific">Ensete ventricosum</name>
    <name type="common">Abyssinian banana</name>
    <name type="synonym">Musa ensete</name>
    <dbReference type="NCBI Taxonomy" id="4639"/>
    <lineage>
        <taxon>Eukaryota</taxon>
        <taxon>Viridiplantae</taxon>
        <taxon>Streptophyta</taxon>
        <taxon>Embryophyta</taxon>
        <taxon>Tracheophyta</taxon>
        <taxon>Spermatophyta</taxon>
        <taxon>Magnoliopsida</taxon>
        <taxon>Liliopsida</taxon>
        <taxon>Zingiberales</taxon>
        <taxon>Musaceae</taxon>
        <taxon>Ensete</taxon>
    </lineage>
</organism>
<feature type="compositionally biased region" description="Basic and acidic residues" evidence="1">
    <location>
        <begin position="83"/>
        <end position="94"/>
    </location>
</feature>